<keyword evidence="2 4" id="KW-0378">Hydrolase</keyword>
<dbReference type="InterPro" id="IPR006710">
    <property type="entry name" value="Glyco_hydro_43"/>
</dbReference>
<name>N1PD14_DOTSN</name>
<dbReference type="Proteomes" id="UP000016933">
    <property type="component" value="Unassembled WGS sequence"/>
</dbReference>
<dbReference type="GO" id="GO:0005975">
    <property type="term" value="P:carbohydrate metabolic process"/>
    <property type="evidence" value="ECO:0007669"/>
    <property type="project" value="InterPro"/>
</dbReference>
<dbReference type="OrthoDB" id="9970295at2759"/>
<dbReference type="GO" id="GO:0004553">
    <property type="term" value="F:hydrolase activity, hydrolyzing O-glycosyl compounds"/>
    <property type="evidence" value="ECO:0007669"/>
    <property type="project" value="InterPro"/>
</dbReference>
<gene>
    <name evidence="6" type="ORF">DOTSEDRAFT_39360</name>
</gene>
<protein>
    <submittedName>
        <fullName evidence="6">Glycoside hydrolase family 43 protein</fullName>
    </submittedName>
</protein>
<evidence type="ECO:0000256" key="5">
    <source>
        <dbReference type="SAM" id="SignalP"/>
    </source>
</evidence>
<dbReference type="HOGENOM" id="CLU_490161_0_0_1"/>
<comment type="similarity">
    <text evidence="1 4">Belongs to the glycosyl hydrolase 43 family.</text>
</comment>
<dbReference type="OMA" id="PYCHLEY"/>
<dbReference type="PANTHER" id="PTHR22925:SF3">
    <property type="entry name" value="GLYCOSYL HYDROLASE FAMILY PROTEIN 43"/>
    <property type="match status" value="1"/>
</dbReference>
<dbReference type="STRING" id="675120.N1PD14"/>
<dbReference type="AlphaFoldDB" id="N1PD14"/>
<evidence type="ECO:0000313" key="7">
    <source>
        <dbReference type="Proteomes" id="UP000016933"/>
    </source>
</evidence>
<evidence type="ECO:0000256" key="3">
    <source>
        <dbReference type="ARBA" id="ARBA00023295"/>
    </source>
</evidence>
<organism evidence="6 7">
    <name type="scientific">Dothistroma septosporum (strain NZE10 / CBS 128990)</name>
    <name type="common">Red band needle blight fungus</name>
    <name type="synonym">Mycosphaerella pini</name>
    <dbReference type="NCBI Taxonomy" id="675120"/>
    <lineage>
        <taxon>Eukaryota</taxon>
        <taxon>Fungi</taxon>
        <taxon>Dikarya</taxon>
        <taxon>Ascomycota</taxon>
        <taxon>Pezizomycotina</taxon>
        <taxon>Dothideomycetes</taxon>
        <taxon>Dothideomycetidae</taxon>
        <taxon>Mycosphaerellales</taxon>
        <taxon>Mycosphaerellaceae</taxon>
        <taxon>Dothistroma</taxon>
    </lineage>
</organism>
<dbReference type="eggNOG" id="ENOG502SMMT">
    <property type="taxonomic scope" value="Eukaryota"/>
</dbReference>
<dbReference type="PANTHER" id="PTHR22925">
    <property type="entry name" value="GLYCOSYL HYDROLASE 43 FAMILY MEMBER"/>
    <property type="match status" value="1"/>
</dbReference>
<reference evidence="6 7" key="2">
    <citation type="journal article" date="2012" name="PLoS Pathog.">
        <title>Diverse lifestyles and strategies of plant pathogenesis encoded in the genomes of eighteen Dothideomycetes fungi.</title>
        <authorList>
            <person name="Ohm R.A."/>
            <person name="Feau N."/>
            <person name="Henrissat B."/>
            <person name="Schoch C.L."/>
            <person name="Horwitz B.A."/>
            <person name="Barry K.W."/>
            <person name="Condon B.J."/>
            <person name="Copeland A.C."/>
            <person name="Dhillon B."/>
            <person name="Glaser F."/>
            <person name="Hesse C.N."/>
            <person name="Kosti I."/>
            <person name="LaButti K."/>
            <person name="Lindquist E.A."/>
            <person name="Lucas S."/>
            <person name="Salamov A.A."/>
            <person name="Bradshaw R.E."/>
            <person name="Ciuffetti L."/>
            <person name="Hamelin R.C."/>
            <person name="Kema G.H.J."/>
            <person name="Lawrence C."/>
            <person name="Scott J.A."/>
            <person name="Spatafora J.W."/>
            <person name="Turgeon B.G."/>
            <person name="de Wit P.J.G.M."/>
            <person name="Zhong S."/>
            <person name="Goodwin S.B."/>
            <person name="Grigoriev I.V."/>
        </authorList>
    </citation>
    <scope>NUCLEOTIDE SEQUENCE [LARGE SCALE GENOMIC DNA]</scope>
    <source>
        <strain evidence="7">NZE10 / CBS 128990</strain>
    </source>
</reference>
<keyword evidence="3 4" id="KW-0326">Glycosidase</keyword>
<evidence type="ECO:0000256" key="4">
    <source>
        <dbReference type="RuleBase" id="RU361187"/>
    </source>
</evidence>
<evidence type="ECO:0000256" key="1">
    <source>
        <dbReference type="ARBA" id="ARBA00009865"/>
    </source>
</evidence>
<reference evidence="7" key="1">
    <citation type="journal article" date="2012" name="PLoS Genet.">
        <title>The genomes of the fungal plant pathogens Cladosporium fulvum and Dothistroma septosporum reveal adaptation to different hosts and lifestyles but also signatures of common ancestry.</title>
        <authorList>
            <person name="de Wit P.J.G.M."/>
            <person name="van der Burgt A."/>
            <person name="Oekmen B."/>
            <person name="Stergiopoulos I."/>
            <person name="Abd-Elsalam K.A."/>
            <person name="Aerts A.L."/>
            <person name="Bahkali A.H."/>
            <person name="Beenen H.G."/>
            <person name="Chettri P."/>
            <person name="Cox M.P."/>
            <person name="Datema E."/>
            <person name="de Vries R.P."/>
            <person name="Dhillon B."/>
            <person name="Ganley A.R."/>
            <person name="Griffiths S.A."/>
            <person name="Guo Y."/>
            <person name="Hamelin R.C."/>
            <person name="Henrissat B."/>
            <person name="Kabir M.S."/>
            <person name="Jashni M.K."/>
            <person name="Kema G."/>
            <person name="Klaubauf S."/>
            <person name="Lapidus A."/>
            <person name="Levasseur A."/>
            <person name="Lindquist E."/>
            <person name="Mehrabi R."/>
            <person name="Ohm R.A."/>
            <person name="Owen T.J."/>
            <person name="Salamov A."/>
            <person name="Schwelm A."/>
            <person name="Schijlen E."/>
            <person name="Sun H."/>
            <person name="van den Burg H.A."/>
            <person name="van Ham R.C.H.J."/>
            <person name="Zhang S."/>
            <person name="Goodwin S.B."/>
            <person name="Grigoriev I.V."/>
            <person name="Collemare J."/>
            <person name="Bradshaw R.E."/>
        </authorList>
    </citation>
    <scope>NUCLEOTIDE SEQUENCE [LARGE SCALE GENOMIC DNA]</scope>
    <source>
        <strain evidence="7">NZE10 / CBS 128990</strain>
    </source>
</reference>
<sequence>MLLKSLVFISLLIEAAESGYGSSQAGQVIFTNTHRLLFDTNSNQIDAYGSKVNFFNGSYYLYGNSFSIEGVAFGIKSYSSTDLENWYFNGFLYNPNSVPPYRELGGYGRPHIVYNANSEQYILWTNAGSSGYMIATSTSPSGPFNFLNQTAAIDPQFNGLQPSDHTVEILSNGTGYLVFGALNFRDPRVGSIWPPIFQGLHISELTSDYENTTFISYPVRSSANDLIDEEAESPDLFERNGWFYVSASNTCGYCNGSIGLLYRSRSWHGPWTRQIIAGYSCDGQVEGVLPLTDPETKQVSYVWHSTTVPGGPRVGFSGHIFQPLKFNPDGSVQDLDCSAGATFQVPFTAGSGAVATGNATKAIDGTPRDVVYTPVCDSDQSDLFQTWKASKSGTLRNVFVNIARSVQTVPLALTVFKFDSYDDLIAPRYKWNTLGSVSYNATALSYTFDTTSVPITSNSTIKAGDLLGLAITGSDFAPYCHLEYNHSGDASRILFQRGAGQSSWRGPEGRTSPVYKREGRGVKVFSVYA</sequence>
<proteinExistence type="inferred from homology"/>
<evidence type="ECO:0000256" key="2">
    <source>
        <dbReference type="ARBA" id="ARBA00022801"/>
    </source>
</evidence>
<feature type="signal peptide" evidence="5">
    <location>
        <begin position="1"/>
        <end position="18"/>
    </location>
</feature>
<dbReference type="Pfam" id="PF04616">
    <property type="entry name" value="Glyco_hydro_43"/>
    <property type="match status" value="1"/>
</dbReference>
<feature type="chain" id="PRO_5004109656" evidence="5">
    <location>
        <begin position="19"/>
        <end position="529"/>
    </location>
</feature>
<dbReference type="SUPFAM" id="SSF75005">
    <property type="entry name" value="Arabinanase/levansucrase/invertase"/>
    <property type="match status" value="1"/>
</dbReference>
<evidence type="ECO:0000313" key="6">
    <source>
        <dbReference type="EMBL" id="EME38324.1"/>
    </source>
</evidence>
<dbReference type="InterPro" id="IPR023296">
    <property type="entry name" value="Glyco_hydro_beta-prop_sf"/>
</dbReference>
<keyword evidence="7" id="KW-1185">Reference proteome</keyword>
<dbReference type="Gene3D" id="2.115.10.20">
    <property type="entry name" value="Glycosyl hydrolase domain, family 43"/>
    <property type="match status" value="1"/>
</dbReference>
<keyword evidence="5" id="KW-0732">Signal</keyword>
<accession>N1PD14</accession>
<dbReference type="EMBL" id="KB446547">
    <property type="protein sequence ID" value="EME38324.1"/>
    <property type="molecule type" value="Genomic_DNA"/>
</dbReference>